<dbReference type="EMBL" id="FNXT01001024">
    <property type="protein sequence ID" value="SZX71073.1"/>
    <property type="molecule type" value="Genomic_DNA"/>
</dbReference>
<gene>
    <name evidence="2" type="ORF">BQ4739_LOCUS11217</name>
</gene>
<reference evidence="2 3" key="1">
    <citation type="submission" date="2016-10" db="EMBL/GenBank/DDBJ databases">
        <authorList>
            <person name="Cai Z."/>
        </authorList>
    </citation>
    <scope>NUCLEOTIDE SEQUENCE [LARGE SCALE GENOMIC DNA]</scope>
</reference>
<dbReference type="Gene3D" id="3.80.10.10">
    <property type="entry name" value="Ribonuclease Inhibitor"/>
    <property type="match status" value="1"/>
</dbReference>
<dbReference type="AlphaFoldDB" id="A0A383W1S6"/>
<accession>A0A383W1S6</accession>
<dbReference type="InterPro" id="IPR032675">
    <property type="entry name" value="LRR_dom_sf"/>
</dbReference>
<dbReference type="GO" id="GO:0005930">
    <property type="term" value="C:axoneme"/>
    <property type="evidence" value="ECO:0007669"/>
    <property type="project" value="UniProtKB-SubCell"/>
</dbReference>
<proteinExistence type="predicted"/>
<dbReference type="Proteomes" id="UP000256970">
    <property type="component" value="Unassembled WGS sequence"/>
</dbReference>
<dbReference type="SUPFAM" id="SSF52047">
    <property type="entry name" value="RNI-like"/>
    <property type="match status" value="1"/>
</dbReference>
<protein>
    <submittedName>
        <fullName evidence="2">Uncharacterized protein</fullName>
    </submittedName>
</protein>
<evidence type="ECO:0000313" key="3">
    <source>
        <dbReference type="Proteomes" id="UP000256970"/>
    </source>
</evidence>
<evidence type="ECO:0000313" key="2">
    <source>
        <dbReference type="EMBL" id="SZX71073.1"/>
    </source>
</evidence>
<keyword evidence="3" id="KW-1185">Reference proteome</keyword>
<evidence type="ECO:0000256" key="1">
    <source>
        <dbReference type="ARBA" id="ARBA00004430"/>
    </source>
</evidence>
<comment type="subcellular location">
    <subcellularLocation>
        <location evidence="1">Cytoplasm</location>
        <location evidence="1">Cytoskeleton</location>
        <location evidence="1">Cilium axoneme</location>
    </subcellularLocation>
</comment>
<sequence length="216" mass="23140">MSGEWYSLAIEEDAGFEVVDFIGSMPAFFGPGDVARLAACCPELKMLSIPGLVAPGVDLTPLLSLQQLQYLFVGGEVVDDAVASSVLAKMTQLMRLKVFGAPQLTDQGLLALTSRKKLIELEIGGCGFNSTLSNEDQEGYVSLHHDEGGPPDVWMQLLARCLRSDVCLKEATAQLLAYHAEVEKGLELAYAHMRADAEHYASVCGSDDDEDAGTAA</sequence>
<name>A0A383W1S6_TETOB</name>
<organism evidence="2 3">
    <name type="scientific">Tetradesmus obliquus</name>
    <name type="common">Green alga</name>
    <name type="synonym">Acutodesmus obliquus</name>
    <dbReference type="NCBI Taxonomy" id="3088"/>
    <lineage>
        <taxon>Eukaryota</taxon>
        <taxon>Viridiplantae</taxon>
        <taxon>Chlorophyta</taxon>
        <taxon>core chlorophytes</taxon>
        <taxon>Chlorophyceae</taxon>
        <taxon>CS clade</taxon>
        <taxon>Sphaeropleales</taxon>
        <taxon>Scenedesmaceae</taxon>
        <taxon>Tetradesmus</taxon>
    </lineage>
</organism>